<dbReference type="RefSeq" id="WP_155478295.1">
    <property type="nucleotide sequence ID" value="NZ_WNKV01000001.1"/>
</dbReference>
<feature type="domain" description="Flavin reductase like" evidence="3">
    <location>
        <begin position="15"/>
        <end position="162"/>
    </location>
</feature>
<keyword evidence="2" id="KW-0560">Oxidoreductase</keyword>
<evidence type="ECO:0000259" key="3">
    <source>
        <dbReference type="SMART" id="SM00903"/>
    </source>
</evidence>
<dbReference type="GO" id="GO:0042602">
    <property type="term" value="F:riboflavin reductase (NADPH) activity"/>
    <property type="evidence" value="ECO:0007669"/>
    <property type="project" value="TreeGrafter"/>
</dbReference>
<dbReference type="InterPro" id="IPR012349">
    <property type="entry name" value="Split_barrel_FMN-bd"/>
</dbReference>
<reference evidence="4 5" key="1">
    <citation type="submission" date="2019-11" db="EMBL/GenBank/DDBJ databases">
        <title>Whole-genome sequence of Rhodoplanes serenus DSM 18633, type strain.</title>
        <authorList>
            <person name="Kyndt J.A."/>
            <person name="Meyer T.E."/>
        </authorList>
    </citation>
    <scope>NUCLEOTIDE SEQUENCE [LARGE SCALE GENOMIC DNA]</scope>
    <source>
        <strain evidence="4 5">DSM 18633</strain>
    </source>
</reference>
<comment type="similarity">
    <text evidence="1">Belongs to the non-flavoprotein flavin reductase family.</text>
</comment>
<organism evidence="4 5">
    <name type="scientific">Rhodoplanes serenus</name>
    <dbReference type="NCBI Taxonomy" id="200615"/>
    <lineage>
        <taxon>Bacteria</taxon>
        <taxon>Pseudomonadati</taxon>
        <taxon>Pseudomonadota</taxon>
        <taxon>Alphaproteobacteria</taxon>
        <taxon>Hyphomicrobiales</taxon>
        <taxon>Nitrobacteraceae</taxon>
        <taxon>Rhodoplanes</taxon>
    </lineage>
</organism>
<dbReference type="Gene3D" id="2.30.110.10">
    <property type="entry name" value="Electron Transport, Fmn-binding Protein, Chain A"/>
    <property type="match status" value="1"/>
</dbReference>
<proteinExistence type="inferred from homology"/>
<accession>A0A9X4XGZ0</accession>
<evidence type="ECO:0000256" key="2">
    <source>
        <dbReference type="ARBA" id="ARBA00023002"/>
    </source>
</evidence>
<dbReference type="EMBL" id="WNKV01000001">
    <property type="protein sequence ID" value="MTW14803.1"/>
    <property type="molecule type" value="Genomic_DNA"/>
</dbReference>
<sequence>MQDLPFDQTRFRRTLGRFPTGVAVVTGAGRDGAPLGITVSSFNSVSLDPPLILFSIARRANSFAAWQAARHYAVNVLGEDQEWLSDRFARPAADKWEGVTVTAGQHGMPVLPGCLAVLECEAYARHDGGDHEIFVGRVLGLTVDRDGPPRPPLVFFAGRYRKLMPDPAAPEAAGNSLARQNG</sequence>
<dbReference type="PANTHER" id="PTHR30466">
    <property type="entry name" value="FLAVIN REDUCTASE"/>
    <property type="match status" value="1"/>
</dbReference>
<evidence type="ECO:0000256" key="1">
    <source>
        <dbReference type="ARBA" id="ARBA00008898"/>
    </source>
</evidence>
<dbReference type="PANTHER" id="PTHR30466:SF11">
    <property type="entry name" value="FLAVIN-DEPENDENT MONOOXYGENASE, REDUCTASE SUBUNIT HSAB"/>
    <property type="match status" value="1"/>
</dbReference>
<gene>
    <name evidence="4" type="ORF">GJ689_01045</name>
</gene>
<dbReference type="InterPro" id="IPR050268">
    <property type="entry name" value="NADH-dep_flavin_reductase"/>
</dbReference>
<dbReference type="GO" id="GO:0010181">
    <property type="term" value="F:FMN binding"/>
    <property type="evidence" value="ECO:0007669"/>
    <property type="project" value="InterPro"/>
</dbReference>
<dbReference type="Pfam" id="PF01613">
    <property type="entry name" value="Flavin_Reduct"/>
    <property type="match status" value="1"/>
</dbReference>
<evidence type="ECO:0000313" key="4">
    <source>
        <dbReference type="EMBL" id="MTW14803.1"/>
    </source>
</evidence>
<evidence type="ECO:0000313" key="5">
    <source>
        <dbReference type="Proteomes" id="UP000438991"/>
    </source>
</evidence>
<comment type="caution">
    <text evidence="4">The sequence shown here is derived from an EMBL/GenBank/DDBJ whole genome shotgun (WGS) entry which is preliminary data.</text>
</comment>
<dbReference type="InterPro" id="IPR002563">
    <property type="entry name" value="Flavin_Rdtase-like_dom"/>
</dbReference>
<dbReference type="SMART" id="SM00903">
    <property type="entry name" value="Flavin_Reduct"/>
    <property type="match status" value="1"/>
</dbReference>
<name>A0A9X4XGZ0_9BRAD</name>
<dbReference type="Proteomes" id="UP000438991">
    <property type="component" value="Unassembled WGS sequence"/>
</dbReference>
<dbReference type="AlphaFoldDB" id="A0A9X4XGZ0"/>
<dbReference type="SUPFAM" id="SSF50475">
    <property type="entry name" value="FMN-binding split barrel"/>
    <property type="match status" value="1"/>
</dbReference>
<protein>
    <submittedName>
        <fullName evidence="4">Flavin reductase</fullName>
    </submittedName>
</protein>